<sequence length="124" mass="13703">MKTQKKAWLSALASIVLMAVIGLFAFTSEKGNHKINQKGTTVYFEYSGTTYTEIAYRNPANWTYTTSPSDCPGEGHICVLQIDDSNLTGSGTMVDKLDQYFQSLSTNDVKAFVETPANIAYEKL</sequence>
<keyword evidence="1" id="KW-1133">Transmembrane helix</keyword>
<gene>
    <name evidence="2" type="ORF">P0Y49_13795</name>
</gene>
<evidence type="ECO:0000256" key="1">
    <source>
        <dbReference type="SAM" id="Phobius"/>
    </source>
</evidence>
<proteinExistence type="predicted"/>
<keyword evidence="1" id="KW-0472">Membrane</keyword>
<evidence type="ECO:0000313" key="2">
    <source>
        <dbReference type="EMBL" id="WEK17872.1"/>
    </source>
</evidence>
<keyword evidence="1" id="KW-0812">Transmembrane</keyword>
<name>A0AAJ5W4L3_9SPHI</name>
<feature type="transmembrane region" description="Helical" evidence="1">
    <location>
        <begin position="7"/>
        <end position="26"/>
    </location>
</feature>
<evidence type="ECO:0000313" key="3">
    <source>
        <dbReference type="Proteomes" id="UP001214530"/>
    </source>
</evidence>
<dbReference type="AlphaFoldDB" id="A0AAJ5W4L3"/>
<dbReference type="Proteomes" id="UP001214530">
    <property type="component" value="Chromosome"/>
</dbReference>
<accession>A0AAJ5W4L3</accession>
<reference evidence="2" key="1">
    <citation type="submission" date="2023-03" db="EMBL/GenBank/DDBJ databases">
        <title>Andean soil-derived lignocellulolytic bacterial consortium as a source of novel taxa and putative plastic-active enzymes.</title>
        <authorList>
            <person name="Diaz-Garcia L."/>
            <person name="Chuvochina M."/>
            <person name="Feuerriegel G."/>
            <person name="Bunk B."/>
            <person name="Sproer C."/>
            <person name="Streit W.R."/>
            <person name="Rodriguez L.M."/>
            <person name="Overmann J."/>
            <person name="Jimenez D.J."/>
        </authorList>
    </citation>
    <scope>NUCLEOTIDE SEQUENCE</scope>
    <source>
        <strain evidence="2">MAG 3858</strain>
    </source>
</reference>
<dbReference type="EMBL" id="CP119313">
    <property type="protein sequence ID" value="WEK17872.1"/>
    <property type="molecule type" value="Genomic_DNA"/>
</dbReference>
<organism evidence="2 3">
    <name type="scientific">Candidatus Pedobacter colombiensis</name>
    <dbReference type="NCBI Taxonomy" id="3121371"/>
    <lineage>
        <taxon>Bacteria</taxon>
        <taxon>Pseudomonadati</taxon>
        <taxon>Bacteroidota</taxon>
        <taxon>Sphingobacteriia</taxon>
        <taxon>Sphingobacteriales</taxon>
        <taxon>Sphingobacteriaceae</taxon>
        <taxon>Pedobacter</taxon>
    </lineage>
</organism>
<protein>
    <submittedName>
        <fullName evidence="2">Uncharacterized protein</fullName>
    </submittedName>
</protein>